<keyword evidence="4" id="KW-0540">Nuclease</keyword>
<dbReference type="CDD" id="cd04484">
    <property type="entry name" value="polC_OBF"/>
    <property type="match status" value="1"/>
</dbReference>
<dbReference type="Pfam" id="PF07733">
    <property type="entry name" value="DNA_pol3_alpha"/>
    <property type="match status" value="1"/>
</dbReference>
<keyword evidence="6" id="KW-0269">Exonuclease</keyword>
<name>A0A9D1DJJ8_9FIRM</name>
<dbReference type="InterPro" id="IPR003141">
    <property type="entry name" value="Pol/His_phosphatase_N"/>
</dbReference>
<evidence type="ECO:0000256" key="7">
    <source>
        <dbReference type="ARBA" id="ARBA00025611"/>
    </source>
</evidence>
<reference evidence="10" key="2">
    <citation type="journal article" date="2021" name="PeerJ">
        <title>Extensive microbial diversity within the chicken gut microbiome revealed by metagenomics and culture.</title>
        <authorList>
            <person name="Gilroy R."/>
            <person name="Ravi A."/>
            <person name="Getino M."/>
            <person name="Pursley I."/>
            <person name="Horton D.L."/>
            <person name="Alikhan N.F."/>
            <person name="Baker D."/>
            <person name="Gharbi K."/>
            <person name="Hall N."/>
            <person name="Watson M."/>
            <person name="Adriaenssens E.M."/>
            <person name="Foster-Nyarko E."/>
            <person name="Jarju S."/>
            <person name="Secka A."/>
            <person name="Antonio M."/>
            <person name="Oren A."/>
            <person name="Chaudhuri R.R."/>
            <person name="La Ragione R."/>
            <person name="Hildebrand F."/>
            <person name="Pallen M.J."/>
        </authorList>
    </citation>
    <scope>NUCLEOTIDE SEQUENCE</scope>
    <source>
        <strain evidence="10">ChiGjej3B3-7149</strain>
    </source>
</reference>
<organism evidence="10 11">
    <name type="scientific">Candidatus Scatomorpha intestinigallinarum</name>
    <dbReference type="NCBI Taxonomy" id="2840923"/>
    <lineage>
        <taxon>Bacteria</taxon>
        <taxon>Bacillati</taxon>
        <taxon>Bacillota</taxon>
        <taxon>Clostridia</taxon>
        <taxon>Eubacteriales</taxon>
        <taxon>Candidatus Scatomorpha</taxon>
    </lineage>
</organism>
<dbReference type="Pfam" id="PF00929">
    <property type="entry name" value="RNase_T"/>
    <property type="match status" value="1"/>
</dbReference>
<dbReference type="NCBIfam" id="NF001688">
    <property type="entry name" value="PRK00448.1"/>
    <property type="match status" value="1"/>
</dbReference>
<evidence type="ECO:0000256" key="1">
    <source>
        <dbReference type="ARBA" id="ARBA00003452"/>
    </source>
</evidence>
<comment type="subcellular location">
    <subcellularLocation>
        <location evidence="2">Cytoplasm</location>
    </subcellularLocation>
</comment>
<dbReference type="PANTHER" id="PTHR32294:SF5">
    <property type="entry name" value="DNA POLYMERASE III POLC-TYPE"/>
    <property type="match status" value="1"/>
</dbReference>
<dbReference type="InterPro" id="IPR011708">
    <property type="entry name" value="DNA_pol3_alpha_NTPase_dom"/>
</dbReference>
<evidence type="ECO:0000256" key="2">
    <source>
        <dbReference type="ARBA" id="ARBA00004496"/>
    </source>
</evidence>
<dbReference type="CDD" id="cd07309">
    <property type="entry name" value="PHP"/>
    <property type="match status" value="1"/>
</dbReference>
<dbReference type="HAMAP" id="MF_00356">
    <property type="entry name" value="DNApol_PolC"/>
    <property type="match status" value="1"/>
</dbReference>
<evidence type="ECO:0000313" key="11">
    <source>
        <dbReference type="Proteomes" id="UP000824238"/>
    </source>
</evidence>
<dbReference type="GO" id="GO:0003677">
    <property type="term" value="F:DNA binding"/>
    <property type="evidence" value="ECO:0007669"/>
    <property type="project" value="InterPro"/>
</dbReference>
<dbReference type="CDD" id="cd06127">
    <property type="entry name" value="DEDDh"/>
    <property type="match status" value="1"/>
</dbReference>
<evidence type="ECO:0000256" key="5">
    <source>
        <dbReference type="ARBA" id="ARBA00022801"/>
    </source>
</evidence>
<dbReference type="GO" id="GO:0008408">
    <property type="term" value="F:3'-5' exonuclease activity"/>
    <property type="evidence" value="ECO:0007669"/>
    <property type="project" value="InterPro"/>
</dbReference>
<feature type="domain" description="Exonuclease" evidence="8">
    <location>
        <begin position="300"/>
        <end position="465"/>
    </location>
</feature>
<dbReference type="Proteomes" id="UP000824238">
    <property type="component" value="Unassembled WGS sequence"/>
</dbReference>
<dbReference type="Pfam" id="PF02811">
    <property type="entry name" value="PHP"/>
    <property type="match status" value="1"/>
</dbReference>
<dbReference type="GO" id="GO:0005737">
    <property type="term" value="C:cytoplasm"/>
    <property type="evidence" value="ECO:0007669"/>
    <property type="project" value="UniProtKB-SubCell"/>
</dbReference>
<protein>
    <submittedName>
        <fullName evidence="10">PolC-type DNA polymerase III</fullName>
        <ecNumber evidence="10">2.7.7.7</ecNumber>
    </submittedName>
</protein>
<keyword evidence="3" id="KW-0963">Cytoplasm</keyword>
<comment type="function">
    <text evidence="1">Required for replicative DNA synthesis. This DNA polymerase also exhibits 3' to 5' exonuclease activity.</text>
</comment>
<dbReference type="Gene3D" id="3.20.20.140">
    <property type="entry name" value="Metal-dependent hydrolases"/>
    <property type="match status" value="2"/>
</dbReference>
<evidence type="ECO:0000256" key="6">
    <source>
        <dbReference type="ARBA" id="ARBA00022839"/>
    </source>
</evidence>
<dbReference type="Gene3D" id="1.20.5.140">
    <property type="match status" value="1"/>
</dbReference>
<evidence type="ECO:0000313" key="10">
    <source>
        <dbReference type="EMBL" id="HIR53996.1"/>
    </source>
</evidence>
<gene>
    <name evidence="10" type="ORF">IAD36_00105</name>
</gene>
<keyword evidence="10" id="KW-0808">Transferase</keyword>
<dbReference type="InterPro" id="IPR004365">
    <property type="entry name" value="NA-bd_OB_tRNA"/>
</dbReference>
<proteinExistence type="inferred from homology"/>
<dbReference type="InterPro" id="IPR013520">
    <property type="entry name" value="Ribonucl_H"/>
</dbReference>
<dbReference type="SUPFAM" id="SSF53098">
    <property type="entry name" value="Ribonuclease H-like"/>
    <property type="match status" value="1"/>
</dbReference>
<dbReference type="InterPro" id="IPR004013">
    <property type="entry name" value="PHP_dom"/>
</dbReference>
<dbReference type="InterPro" id="IPR006308">
    <property type="entry name" value="Pol_III_a_PolC-type_gram_pos"/>
</dbReference>
<dbReference type="InterPro" id="IPR006054">
    <property type="entry name" value="DnaQ"/>
</dbReference>
<comment type="function">
    <text evidence="7">DNA polymerase III is a complex, multichain enzyme responsible for most of the replicative synthesis in bacteria. This DNA polymerase also exhibits 3' to 5' exonuclease activity. The alpha chain is the DNA polymerase.</text>
</comment>
<comment type="caution">
    <text evidence="10">The sequence shown here is derived from an EMBL/GenBank/DDBJ whole genome shotgun (WGS) entry which is preliminary data.</text>
</comment>
<dbReference type="Gene3D" id="2.40.50.140">
    <property type="entry name" value="Nucleic acid-binding proteins"/>
    <property type="match status" value="1"/>
</dbReference>
<dbReference type="EC" id="2.7.7.7" evidence="10"/>
<dbReference type="Gene3D" id="3.30.420.10">
    <property type="entry name" value="Ribonuclease H-like superfamily/Ribonuclease H"/>
    <property type="match status" value="1"/>
</dbReference>
<keyword evidence="10" id="KW-0548">Nucleotidyltransferase</keyword>
<dbReference type="InterPro" id="IPR012337">
    <property type="entry name" value="RNaseH-like_sf"/>
</dbReference>
<dbReference type="InterPro" id="IPR004805">
    <property type="entry name" value="DnaE2/DnaE/PolC"/>
</dbReference>
<dbReference type="PANTHER" id="PTHR32294">
    <property type="entry name" value="DNA POLYMERASE III SUBUNIT ALPHA"/>
    <property type="match status" value="1"/>
</dbReference>
<dbReference type="CDD" id="cd07435">
    <property type="entry name" value="PHP_PolIIIA_POLC"/>
    <property type="match status" value="1"/>
</dbReference>
<feature type="non-terminal residue" evidence="10">
    <location>
        <position position="855"/>
    </location>
</feature>
<dbReference type="GO" id="GO:0003887">
    <property type="term" value="F:DNA-directed DNA polymerase activity"/>
    <property type="evidence" value="ECO:0007669"/>
    <property type="project" value="UniProtKB-EC"/>
</dbReference>
<dbReference type="SMART" id="SM00479">
    <property type="entry name" value="EXOIII"/>
    <property type="match status" value="1"/>
</dbReference>
<evidence type="ECO:0000256" key="4">
    <source>
        <dbReference type="ARBA" id="ARBA00022722"/>
    </source>
</evidence>
<evidence type="ECO:0000256" key="3">
    <source>
        <dbReference type="ARBA" id="ARBA00022490"/>
    </source>
</evidence>
<sequence>MSANAVGFLEIFPDCAGLSGLCGGLDKAEVTSVVVNSAELTMEVEALFTRAPAPAELSSLENELREEYGLASVRIEADYPRAAQEKQSGGASRVLYGKAIKEPKLVEMSALNLESGTVAVKGEVFAVNNREIQKRGAYVLSFDMTDYTGSVRVNKFFDKSEDAAVLSKIKPGQTLVVRGRVTYNKFDNDMVLEPYTIMASKPELRPDGAKEKRVELHFHTRYSTLDALTDPAKAVERAAAWGHPAIAVTDHGTAQAFPEMSKAGKKYGVKIIYGIEGYYVNDLEERPAVRGCCNNLLDCEFVAFDVETTGLSAVTDRLTEIGAVLFKGGEVRDKFSTFVDPKMPIPANITELTGIRDSDVAGAPSEAEAMRAFLDFAGDRPIIAHNASFDTGFMAAACERSGIRFEPVVLDTLVLSQRLLPELKRHKLDIVSKHLGLPEFNHHRAFDDAEVVARMMERFIPMLQSHGAERVADIDGVLRKLSGAGTRKVRHISLLVRNKVGLKNLYKLISASYLKHYSRNPIIPRSLLERHREGLLIGSACEAGEVFDAVLRGAPGAELKRIASFYDYIEVMPIANNRFLVENGTVRDDEGLRDLNRRVARLAAELEKPLVATGDVHFLDPKDEIYRRILQAAKKFSDADRENPLYYRTTEEMLEEFAYLGQRTCYEAVITNPNRIADMCEEIQLLPDGLFPPKIENSAEILKDLVYGRMHEIYGENPPEIVTKRVETELGDILSRHYDVIYMSAQKLVADSNAHGYLVGSRGSVGSSIVAYMSGITEVNSLPPHYVCPKCHHTDFESGAGCGCGADMPDKTCPGCGEKMRKEGFDIPFETFLGFGGDKVPDIDLNFSGEYQARA</sequence>
<reference evidence="10" key="1">
    <citation type="submission" date="2020-10" db="EMBL/GenBank/DDBJ databases">
        <authorList>
            <person name="Gilroy R."/>
        </authorList>
    </citation>
    <scope>NUCLEOTIDE SEQUENCE</scope>
    <source>
        <strain evidence="10">ChiGjej3B3-7149</strain>
    </source>
</reference>
<dbReference type="EMBL" id="DVHH01000001">
    <property type="protein sequence ID" value="HIR53996.1"/>
    <property type="molecule type" value="Genomic_DNA"/>
</dbReference>
<dbReference type="Pfam" id="PF01336">
    <property type="entry name" value="tRNA_anti-codon"/>
    <property type="match status" value="1"/>
</dbReference>
<accession>A0A9D1DJJ8</accession>
<feature type="domain" description="Polymerase/histidinol phosphatase N-terminal" evidence="9">
    <location>
        <begin position="214"/>
        <end position="281"/>
    </location>
</feature>
<dbReference type="NCBIfam" id="TIGR00573">
    <property type="entry name" value="dnaq"/>
    <property type="match status" value="1"/>
</dbReference>
<dbReference type="InterPro" id="IPR012340">
    <property type="entry name" value="NA-bd_OB-fold"/>
</dbReference>
<dbReference type="InterPro" id="IPR036397">
    <property type="entry name" value="RNaseH_sf"/>
</dbReference>
<evidence type="ECO:0000259" key="9">
    <source>
        <dbReference type="SMART" id="SM00481"/>
    </source>
</evidence>
<dbReference type="FunFam" id="3.30.420.10:FF:000045">
    <property type="entry name" value="3'-5' exonuclease DinG"/>
    <property type="match status" value="1"/>
</dbReference>
<keyword evidence="5" id="KW-0378">Hydrolase</keyword>
<dbReference type="GO" id="GO:0006260">
    <property type="term" value="P:DNA replication"/>
    <property type="evidence" value="ECO:0007669"/>
    <property type="project" value="InterPro"/>
</dbReference>
<dbReference type="AlphaFoldDB" id="A0A9D1DJJ8"/>
<dbReference type="SMART" id="SM00481">
    <property type="entry name" value="POLIIIAc"/>
    <property type="match status" value="1"/>
</dbReference>
<dbReference type="SUPFAM" id="SSF50249">
    <property type="entry name" value="Nucleic acid-binding proteins"/>
    <property type="match status" value="1"/>
</dbReference>
<evidence type="ECO:0000259" key="8">
    <source>
        <dbReference type="SMART" id="SM00479"/>
    </source>
</evidence>